<dbReference type="EMBL" id="FOYM01000024">
    <property type="protein sequence ID" value="SFR11966.1"/>
    <property type="molecule type" value="Genomic_DNA"/>
</dbReference>
<evidence type="ECO:0000259" key="1">
    <source>
        <dbReference type="Pfam" id="PF00156"/>
    </source>
</evidence>
<dbReference type="OrthoDB" id="9810066at2"/>
<sequence length="303" mass="33784">MFDENYQYKDRLEAGNILGLKLMEKVSNNTVVIGIPRGGVVVAARVAEMLNNPLDIIIPRKIGAPFNPEVVIGAVTQDGTVLLNSHVMAAYNIEEKEIETLIQEQVAEIKRRMVKYRGSADYPDYSGKLIILVDDGIATGFTARAAVQSLRNMFRPRRIILAAPVMPADTITRLSGDVDEIVCPLTAEKFYAVGQFYKEFEQTTDAEVINLLHKIKKARKDNTGGVNMKKIALDDDLQRFRKDLEREGFTVVDGAMADDADAYIVSGMENNFMNMQDRATEKKVIDASGKDINEVINELRIIP</sequence>
<accession>A0A1I6E2P1</accession>
<keyword evidence="2" id="KW-0808">Transferase</keyword>
<dbReference type="InterPro" id="IPR005370">
    <property type="entry name" value="UPF0180"/>
</dbReference>
<reference evidence="3" key="1">
    <citation type="submission" date="2016-10" db="EMBL/GenBank/DDBJ databases">
        <authorList>
            <person name="Varghese N."/>
            <person name="Submissions S."/>
        </authorList>
    </citation>
    <scope>NUCLEOTIDE SEQUENCE [LARGE SCALE GENOMIC DNA]</scope>
    <source>
        <strain evidence="3">DSM 3669</strain>
    </source>
</reference>
<dbReference type="Pfam" id="PF00156">
    <property type="entry name" value="Pribosyltran"/>
    <property type="match status" value="1"/>
</dbReference>
<protein>
    <submittedName>
        <fullName evidence="2">Predicted phosphoribosyltransferase</fullName>
    </submittedName>
</protein>
<dbReference type="Gene3D" id="3.40.50.2020">
    <property type="match status" value="1"/>
</dbReference>
<name>A0A1I6E2P1_9FIRM</name>
<gene>
    <name evidence="2" type="ORF">SAMN05660706_12418</name>
</gene>
<evidence type="ECO:0000313" key="3">
    <source>
        <dbReference type="Proteomes" id="UP000199584"/>
    </source>
</evidence>
<dbReference type="STRING" id="39060.SAMN05660706_12418"/>
<dbReference type="InterPro" id="IPR000836">
    <property type="entry name" value="PRTase_dom"/>
</dbReference>
<dbReference type="GO" id="GO:0016757">
    <property type="term" value="F:glycosyltransferase activity"/>
    <property type="evidence" value="ECO:0007669"/>
    <property type="project" value="UniProtKB-KW"/>
</dbReference>
<dbReference type="CDD" id="cd06223">
    <property type="entry name" value="PRTases_typeI"/>
    <property type="match status" value="1"/>
</dbReference>
<organism evidence="2 3">
    <name type="scientific">Desulfoscipio geothermicus DSM 3669</name>
    <dbReference type="NCBI Taxonomy" id="1121426"/>
    <lineage>
        <taxon>Bacteria</taxon>
        <taxon>Bacillati</taxon>
        <taxon>Bacillota</taxon>
        <taxon>Clostridia</taxon>
        <taxon>Eubacteriales</taxon>
        <taxon>Desulfallaceae</taxon>
        <taxon>Desulfoscipio</taxon>
    </lineage>
</organism>
<dbReference type="SUPFAM" id="SSF53271">
    <property type="entry name" value="PRTase-like"/>
    <property type="match status" value="1"/>
</dbReference>
<dbReference type="InterPro" id="IPR029057">
    <property type="entry name" value="PRTase-like"/>
</dbReference>
<proteinExistence type="predicted"/>
<dbReference type="Pfam" id="PF03698">
    <property type="entry name" value="UPF0180"/>
    <property type="match status" value="1"/>
</dbReference>
<keyword evidence="2" id="KW-0328">Glycosyltransferase</keyword>
<dbReference type="RefSeq" id="WP_092485412.1">
    <property type="nucleotide sequence ID" value="NZ_FOYM01000024.1"/>
</dbReference>
<keyword evidence="3" id="KW-1185">Reference proteome</keyword>
<dbReference type="Gene3D" id="3.30.1310.20">
    <property type="entry name" value="PRTase-like"/>
    <property type="match status" value="1"/>
</dbReference>
<dbReference type="Proteomes" id="UP000199584">
    <property type="component" value="Unassembled WGS sequence"/>
</dbReference>
<dbReference type="AlphaFoldDB" id="A0A1I6E2P1"/>
<evidence type="ECO:0000313" key="2">
    <source>
        <dbReference type="EMBL" id="SFR11966.1"/>
    </source>
</evidence>
<feature type="domain" description="Phosphoribosyltransferase" evidence="1">
    <location>
        <begin position="27"/>
        <end position="177"/>
    </location>
</feature>